<evidence type="ECO:0000256" key="5">
    <source>
        <dbReference type="ARBA" id="ARBA00023163"/>
    </source>
</evidence>
<accession>A0A538SVK8</accession>
<evidence type="ECO:0000259" key="6">
    <source>
        <dbReference type="Pfam" id="PF04542"/>
    </source>
</evidence>
<protein>
    <submittedName>
        <fullName evidence="8">RNA polymerase sigma factor</fullName>
    </submittedName>
</protein>
<feature type="domain" description="RNA polymerase sigma factor 70 region 4 type 2" evidence="7">
    <location>
        <begin position="109"/>
        <end position="161"/>
    </location>
</feature>
<keyword evidence="2" id="KW-0805">Transcription regulation</keyword>
<dbReference type="NCBIfam" id="TIGR02937">
    <property type="entry name" value="sigma70-ECF"/>
    <property type="match status" value="1"/>
</dbReference>
<organism evidence="8 9">
    <name type="scientific">Eiseniibacteriota bacterium</name>
    <dbReference type="NCBI Taxonomy" id="2212470"/>
    <lineage>
        <taxon>Bacteria</taxon>
        <taxon>Candidatus Eiseniibacteriota</taxon>
    </lineage>
</organism>
<gene>
    <name evidence="8" type="ORF">E6K72_06370</name>
</gene>
<evidence type="ECO:0000256" key="4">
    <source>
        <dbReference type="ARBA" id="ARBA00023125"/>
    </source>
</evidence>
<dbReference type="InterPro" id="IPR007627">
    <property type="entry name" value="RNA_pol_sigma70_r2"/>
</dbReference>
<dbReference type="InterPro" id="IPR013325">
    <property type="entry name" value="RNA_pol_sigma_r2"/>
</dbReference>
<dbReference type="PANTHER" id="PTHR43133">
    <property type="entry name" value="RNA POLYMERASE ECF-TYPE SIGMA FACTO"/>
    <property type="match status" value="1"/>
</dbReference>
<dbReference type="GO" id="GO:0003677">
    <property type="term" value="F:DNA binding"/>
    <property type="evidence" value="ECO:0007669"/>
    <property type="project" value="UniProtKB-KW"/>
</dbReference>
<feature type="domain" description="RNA polymerase sigma-70 region 2" evidence="6">
    <location>
        <begin position="7"/>
        <end position="73"/>
    </location>
</feature>
<evidence type="ECO:0000256" key="2">
    <source>
        <dbReference type="ARBA" id="ARBA00023015"/>
    </source>
</evidence>
<dbReference type="SUPFAM" id="SSF88659">
    <property type="entry name" value="Sigma3 and sigma4 domains of RNA polymerase sigma factors"/>
    <property type="match status" value="1"/>
</dbReference>
<dbReference type="InterPro" id="IPR014284">
    <property type="entry name" value="RNA_pol_sigma-70_dom"/>
</dbReference>
<comment type="caution">
    <text evidence="8">The sequence shown here is derived from an EMBL/GenBank/DDBJ whole genome shotgun (WGS) entry which is preliminary data.</text>
</comment>
<dbReference type="Pfam" id="PF04542">
    <property type="entry name" value="Sigma70_r2"/>
    <property type="match status" value="1"/>
</dbReference>
<dbReference type="Gene3D" id="1.10.1740.10">
    <property type="match status" value="1"/>
</dbReference>
<dbReference type="Proteomes" id="UP000317716">
    <property type="component" value="Unassembled WGS sequence"/>
</dbReference>
<dbReference type="GO" id="GO:0006352">
    <property type="term" value="P:DNA-templated transcription initiation"/>
    <property type="evidence" value="ECO:0007669"/>
    <property type="project" value="InterPro"/>
</dbReference>
<comment type="similarity">
    <text evidence="1">Belongs to the sigma-70 factor family. ECF subfamily.</text>
</comment>
<sequence length="171" mass="19322">MEALGELYRELGPAMVSLARSLLRNRAEADDVVADTLIRVHDKAPGFRGERGLRTWVLRIVANRCRDLLRRRRFDAGEPEALDPIAHAGLRVEPMAEWDRALDQGKALAALERAIARLPREQREAVILRDRLGLSQEEVAETLGIRVGAVKSRLFRARETLKRELESLLGE</sequence>
<evidence type="ECO:0000313" key="8">
    <source>
        <dbReference type="EMBL" id="TMQ55430.1"/>
    </source>
</evidence>
<dbReference type="GO" id="GO:0016987">
    <property type="term" value="F:sigma factor activity"/>
    <property type="evidence" value="ECO:0007669"/>
    <property type="project" value="UniProtKB-KW"/>
</dbReference>
<dbReference type="InterPro" id="IPR036388">
    <property type="entry name" value="WH-like_DNA-bd_sf"/>
</dbReference>
<keyword evidence="4" id="KW-0238">DNA-binding</keyword>
<dbReference type="SUPFAM" id="SSF88946">
    <property type="entry name" value="Sigma2 domain of RNA polymerase sigma factors"/>
    <property type="match status" value="1"/>
</dbReference>
<evidence type="ECO:0000259" key="7">
    <source>
        <dbReference type="Pfam" id="PF08281"/>
    </source>
</evidence>
<dbReference type="Pfam" id="PF08281">
    <property type="entry name" value="Sigma70_r4_2"/>
    <property type="match status" value="1"/>
</dbReference>
<dbReference type="InterPro" id="IPR013324">
    <property type="entry name" value="RNA_pol_sigma_r3/r4-like"/>
</dbReference>
<evidence type="ECO:0000256" key="1">
    <source>
        <dbReference type="ARBA" id="ARBA00010641"/>
    </source>
</evidence>
<proteinExistence type="inferred from homology"/>
<keyword evidence="5" id="KW-0804">Transcription</keyword>
<evidence type="ECO:0000256" key="3">
    <source>
        <dbReference type="ARBA" id="ARBA00023082"/>
    </source>
</evidence>
<dbReference type="EMBL" id="VBOS01000215">
    <property type="protein sequence ID" value="TMQ55430.1"/>
    <property type="molecule type" value="Genomic_DNA"/>
</dbReference>
<dbReference type="Gene3D" id="1.10.10.10">
    <property type="entry name" value="Winged helix-like DNA-binding domain superfamily/Winged helix DNA-binding domain"/>
    <property type="match status" value="1"/>
</dbReference>
<dbReference type="AlphaFoldDB" id="A0A538SVK8"/>
<dbReference type="CDD" id="cd06171">
    <property type="entry name" value="Sigma70_r4"/>
    <property type="match status" value="1"/>
</dbReference>
<evidence type="ECO:0000313" key="9">
    <source>
        <dbReference type="Proteomes" id="UP000317716"/>
    </source>
</evidence>
<name>A0A538SVK8_UNCEI</name>
<reference evidence="8 9" key="1">
    <citation type="journal article" date="2019" name="Nat. Microbiol.">
        <title>Mediterranean grassland soil C-N compound turnover is dependent on rainfall and depth, and is mediated by genomically divergent microorganisms.</title>
        <authorList>
            <person name="Diamond S."/>
            <person name="Andeer P.F."/>
            <person name="Li Z."/>
            <person name="Crits-Christoph A."/>
            <person name="Burstein D."/>
            <person name="Anantharaman K."/>
            <person name="Lane K.R."/>
            <person name="Thomas B.C."/>
            <person name="Pan C."/>
            <person name="Northen T.R."/>
            <person name="Banfield J.F."/>
        </authorList>
    </citation>
    <scope>NUCLEOTIDE SEQUENCE [LARGE SCALE GENOMIC DNA]</scope>
    <source>
        <strain evidence="8">WS_2</strain>
    </source>
</reference>
<dbReference type="InterPro" id="IPR039425">
    <property type="entry name" value="RNA_pol_sigma-70-like"/>
</dbReference>
<dbReference type="InterPro" id="IPR013249">
    <property type="entry name" value="RNA_pol_sigma70_r4_t2"/>
</dbReference>
<dbReference type="PANTHER" id="PTHR43133:SF8">
    <property type="entry name" value="RNA POLYMERASE SIGMA FACTOR HI_1459-RELATED"/>
    <property type="match status" value="1"/>
</dbReference>
<keyword evidence="3" id="KW-0731">Sigma factor</keyword>